<dbReference type="Gramene" id="PSAT_LOCUS11225_t1">
    <property type="protein sequence ID" value="CAL5191253.1"/>
    <property type="gene ID" value="PSAT_LOCUS11225"/>
</dbReference>
<comment type="caution">
    <text evidence="2">The sequence shown here is derived from an EMBL/GenBank/DDBJ whole genome shotgun (WGS) entry which is preliminary data.</text>
</comment>
<accession>A0A9D5B1F7</accession>
<feature type="compositionally biased region" description="Basic and acidic residues" evidence="1">
    <location>
        <begin position="1"/>
        <end position="15"/>
    </location>
</feature>
<organism evidence="2 3">
    <name type="scientific">Pisum sativum</name>
    <name type="common">Garden pea</name>
    <name type="synonym">Lathyrus oleraceus</name>
    <dbReference type="NCBI Taxonomy" id="3888"/>
    <lineage>
        <taxon>Eukaryota</taxon>
        <taxon>Viridiplantae</taxon>
        <taxon>Streptophyta</taxon>
        <taxon>Embryophyta</taxon>
        <taxon>Tracheophyta</taxon>
        <taxon>Spermatophyta</taxon>
        <taxon>Magnoliopsida</taxon>
        <taxon>eudicotyledons</taxon>
        <taxon>Gunneridae</taxon>
        <taxon>Pentapetalae</taxon>
        <taxon>rosids</taxon>
        <taxon>fabids</taxon>
        <taxon>Fabales</taxon>
        <taxon>Fabaceae</taxon>
        <taxon>Papilionoideae</taxon>
        <taxon>50 kb inversion clade</taxon>
        <taxon>NPAAA clade</taxon>
        <taxon>Hologalegina</taxon>
        <taxon>IRL clade</taxon>
        <taxon>Fabeae</taxon>
        <taxon>Lathyrus</taxon>
    </lineage>
</organism>
<evidence type="ECO:0000256" key="1">
    <source>
        <dbReference type="SAM" id="MobiDB-lite"/>
    </source>
</evidence>
<feature type="compositionally biased region" description="Basic residues" evidence="1">
    <location>
        <begin position="42"/>
        <end position="55"/>
    </location>
</feature>
<dbReference type="Gramene" id="Psat3g195600.1">
    <property type="protein sequence ID" value="Psat3g195600.1.cds"/>
    <property type="gene ID" value="Psat3g195600"/>
</dbReference>
<protein>
    <submittedName>
        <fullName evidence="2">Uncharacterized protein</fullName>
    </submittedName>
</protein>
<keyword evidence="3" id="KW-1185">Reference proteome</keyword>
<dbReference type="Gramene" id="Psat03G0592000-T1">
    <property type="protein sequence ID" value="KAI5431962.1"/>
    <property type="gene ID" value="KIW84_035920"/>
</dbReference>
<name>A0A9D5B1F7_PEA</name>
<gene>
    <name evidence="2" type="ORF">KIW84_035920</name>
</gene>
<feature type="compositionally biased region" description="Polar residues" evidence="1">
    <location>
        <begin position="16"/>
        <end position="29"/>
    </location>
</feature>
<reference evidence="2 3" key="1">
    <citation type="journal article" date="2022" name="Nat. Genet.">
        <title>Improved pea reference genome and pan-genome highlight genomic features and evolutionary characteristics.</title>
        <authorList>
            <person name="Yang T."/>
            <person name="Liu R."/>
            <person name="Luo Y."/>
            <person name="Hu S."/>
            <person name="Wang D."/>
            <person name="Wang C."/>
            <person name="Pandey M.K."/>
            <person name="Ge S."/>
            <person name="Xu Q."/>
            <person name="Li N."/>
            <person name="Li G."/>
            <person name="Huang Y."/>
            <person name="Saxena R.K."/>
            <person name="Ji Y."/>
            <person name="Li M."/>
            <person name="Yan X."/>
            <person name="He Y."/>
            <person name="Liu Y."/>
            <person name="Wang X."/>
            <person name="Xiang C."/>
            <person name="Varshney R.K."/>
            <person name="Ding H."/>
            <person name="Gao S."/>
            <person name="Zong X."/>
        </authorList>
    </citation>
    <scope>NUCLEOTIDE SEQUENCE [LARGE SCALE GENOMIC DNA]</scope>
    <source>
        <strain evidence="2 3">cv. Zhongwan 6</strain>
    </source>
</reference>
<feature type="compositionally biased region" description="Acidic residues" evidence="1">
    <location>
        <begin position="172"/>
        <end position="198"/>
    </location>
</feature>
<evidence type="ECO:0000313" key="3">
    <source>
        <dbReference type="Proteomes" id="UP001058974"/>
    </source>
</evidence>
<proteinExistence type="predicted"/>
<dbReference type="AlphaFoldDB" id="A0A9D5B1F7"/>
<sequence length="259" mass="29791">MGDLHHHIQNQEEHTSIPNSHTQQENNDLFSMLRLNTSSTSTHHHQHKNSTKRRSPPSSSTAERSAKKHSFDHQDFTRNGFSAISLPFSLRGNVLRRCVSTPEQSATPPMVKGAGLPPLHPNLRRCLSADAKSISRSLSSEESAPADSMRLKRMKDRLKEMKQWWDEVMKEDGEEEEQQQEEEQPEEQQEEQQEEQEEKEQSPVVEEDKVLSQDELGEDFEEAVRVEWAEKCLSLTFKCPCSKGYEVLISANNCYYKLV</sequence>
<feature type="region of interest" description="Disordered" evidence="1">
    <location>
        <begin position="1"/>
        <end position="74"/>
    </location>
</feature>
<evidence type="ECO:0000313" key="2">
    <source>
        <dbReference type="EMBL" id="KAI5431962.1"/>
    </source>
</evidence>
<dbReference type="OrthoDB" id="1289445at2759"/>
<dbReference type="EMBL" id="JAMSHJ010000003">
    <property type="protein sequence ID" value="KAI5431962.1"/>
    <property type="molecule type" value="Genomic_DNA"/>
</dbReference>
<dbReference type="Proteomes" id="UP001058974">
    <property type="component" value="Chromosome 3"/>
</dbReference>
<feature type="region of interest" description="Disordered" evidence="1">
    <location>
        <begin position="170"/>
        <end position="216"/>
    </location>
</feature>